<feature type="coiled-coil region" evidence="10">
    <location>
        <begin position="1636"/>
        <end position="1663"/>
    </location>
</feature>
<evidence type="ECO:0000256" key="2">
    <source>
        <dbReference type="ARBA" id="ARBA00012411"/>
    </source>
</evidence>
<feature type="compositionally biased region" description="Polar residues" evidence="11">
    <location>
        <begin position="1346"/>
        <end position="1362"/>
    </location>
</feature>
<feature type="compositionally biased region" description="Polar residues" evidence="11">
    <location>
        <begin position="331"/>
        <end position="356"/>
    </location>
</feature>
<reference evidence="13 14" key="1">
    <citation type="submission" date="2016-05" db="EMBL/GenBank/DDBJ databases">
        <title>A degradative enzymes factory behind the ericoid mycorrhizal symbiosis.</title>
        <authorList>
            <consortium name="DOE Joint Genome Institute"/>
            <person name="Martino E."/>
            <person name="Morin E."/>
            <person name="Grelet G."/>
            <person name="Kuo A."/>
            <person name="Kohler A."/>
            <person name="Daghino S."/>
            <person name="Barry K."/>
            <person name="Choi C."/>
            <person name="Cichocki N."/>
            <person name="Clum A."/>
            <person name="Copeland A."/>
            <person name="Hainaut M."/>
            <person name="Haridas S."/>
            <person name="Labutti K."/>
            <person name="Lindquist E."/>
            <person name="Lipzen A."/>
            <person name="Khouja H.-R."/>
            <person name="Murat C."/>
            <person name="Ohm R."/>
            <person name="Olson A."/>
            <person name="Spatafora J."/>
            <person name="Veneault-Fourrey C."/>
            <person name="Henrissat B."/>
            <person name="Grigoriev I."/>
            <person name="Martin F."/>
            <person name="Perotto S."/>
        </authorList>
    </citation>
    <scope>NUCLEOTIDE SEQUENCE [LARGE SCALE GENOMIC DNA]</scope>
    <source>
        <strain evidence="13 14">UAMH 7357</strain>
    </source>
</reference>
<feature type="region of interest" description="Disordered" evidence="11">
    <location>
        <begin position="1"/>
        <end position="29"/>
    </location>
</feature>
<dbReference type="SUPFAM" id="SSF56112">
    <property type="entry name" value="Protein kinase-like (PK-like)"/>
    <property type="match status" value="1"/>
</dbReference>
<dbReference type="InterPro" id="IPR011009">
    <property type="entry name" value="Kinase-like_dom_sf"/>
</dbReference>
<dbReference type="GO" id="GO:0000196">
    <property type="term" value="P:cell integrity MAPK cascade"/>
    <property type="evidence" value="ECO:0007669"/>
    <property type="project" value="UniProtKB-ARBA"/>
</dbReference>
<feature type="compositionally biased region" description="Polar residues" evidence="11">
    <location>
        <begin position="522"/>
        <end position="551"/>
    </location>
</feature>
<dbReference type="PROSITE" id="PS00107">
    <property type="entry name" value="PROTEIN_KINASE_ATP"/>
    <property type="match status" value="1"/>
</dbReference>
<dbReference type="Pfam" id="PF00069">
    <property type="entry name" value="Pkinase"/>
    <property type="match status" value="1"/>
</dbReference>
<gene>
    <name evidence="13" type="ORF">NA56DRAFT_665086</name>
</gene>
<dbReference type="FunFam" id="1.10.510.10:FF:000182">
    <property type="entry name" value="MAP kinase kinase kinase mkh1"/>
    <property type="match status" value="1"/>
</dbReference>
<evidence type="ECO:0000259" key="12">
    <source>
        <dbReference type="PROSITE" id="PS50011"/>
    </source>
</evidence>
<keyword evidence="5 13" id="KW-0418">Kinase</keyword>
<feature type="compositionally biased region" description="Polar residues" evidence="11">
    <location>
        <begin position="604"/>
        <end position="617"/>
    </location>
</feature>
<dbReference type="InterPro" id="IPR000719">
    <property type="entry name" value="Prot_kinase_dom"/>
</dbReference>
<feature type="region of interest" description="Disordered" evidence="11">
    <location>
        <begin position="1004"/>
        <end position="1215"/>
    </location>
</feature>
<feature type="compositionally biased region" description="Polar residues" evidence="11">
    <location>
        <begin position="1479"/>
        <end position="1493"/>
    </location>
</feature>
<keyword evidence="4 9" id="KW-0547">Nucleotide-binding</keyword>
<feature type="compositionally biased region" description="Low complexity" evidence="11">
    <location>
        <begin position="626"/>
        <end position="637"/>
    </location>
</feature>
<proteinExistence type="inferred from homology"/>
<evidence type="ECO:0000256" key="9">
    <source>
        <dbReference type="PROSITE-ProRule" id="PRU10141"/>
    </source>
</evidence>
<name>A0A2J6PJ63_9HELO</name>
<dbReference type="PROSITE" id="PS00108">
    <property type="entry name" value="PROTEIN_KINASE_ST"/>
    <property type="match status" value="1"/>
</dbReference>
<comment type="similarity">
    <text evidence="1">Belongs to the protein kinase superfamily. STE Ser/Thr protein kinase family. MAP kinase kinase kinase subfamily.</text>
</comment>
<sequence>MTSRPRSPSSNKAPAASPRNNSHADLQVPENLILNDVPQYNVSSSSNLLIPLYGVGSPYPNLSSTSSTTRPRAHSAAAEPVPSSLYPPNNSYRPSTRSGPGAPIMYQPGQRHPSVPDPTRQYVIPPPPPMSPPAQQHMMSIPPPPPRNVGPQSHQHPGVMIPPPPGPPPVSNWQGNWGRSYDARGFPLPPPNPPTQHQAYNPGQGYVSHQPPPLSIPPPPASEHQMSATYIPHGDSFGPGVGIPGFGRQEPSFNRGDSAEFSATSDSSSRTSRNTADTGLTTPLDDGGSYWQDRDRLYQSQTPVNRFNNIHLPEYNSPGPPTATILNPQISNRGLNTSQNSNHQHTASISSNTPISPSDAGREWTMDRVLLWLTNNQFSKDWQETFKYLNICGSVFLELGSGHGGRGNFGMMHQQVYPRLAKECSSSGTGWDQAREREEGKRMRRLIRGIVTGRAPDFTKPSHVRRDSSTANIPSAGTEGTLEGSPNLGREFHVSTPSTANGEDDSPGKSMFKGPAPGFASQRVSGRSTTMPILSSNGQAGDSDTYSSQSRAVYRNALRNIDGDGSRRHSPSASSETGEGTFRGPALRIDGSPKSGSPGGASSNLHASSAGNLSASPHSAKFGHRSTNSTDSISSSTAIYGSGVPPGASQILRGGMGGAVGELNLVRHQESRRHGVDGTRPSPSEAGDRPASSDQPSSAKESKGFLKHFRKKRKDDGAAPSPEEPNLESPTSPSLGFKPAPFMSNSKISNSSETSLDRPSSTFSASEYDRFAHTTGYRGRRNIPGRSFILITLDGWNYRMCEVTDIDSANELRSIIYSNLGLTDADFVQIFLTDLGRAEHDEPLDDQKLLLYRRTKADQSGSLKFYIRAPANSAATLPASLTAGLGMNLGNKLGLSPGLPPTAPLDEEAYAALNGARRRSSSSPPNSRQNTIKATTLPSNRDPPSLPTFDPQSDNLRDRLMQSGFSQEGGESELPESERQAFIELAASEHRSKVEQKQKAYLAKKKASKETSSADGSLGIVGRNVDFDQPRNSPFEDKKMDGLLPQRKPPPPPAESATLIKANSLSKKTGQQARLSLTSIDSGDGKRMSGGEPLSEMSEAKRRPVPASPQASGGIAAALIGMGSRLGGVGHPSQSNSNHGPSPNMSSPPGSSDQYDRGRSAMSTVDFGAAGSGRSSPRSASGTPGSTTWGKGDTSFIVPDYGEDGKVNSARDRSLSLEIPTNSAVSKIRDEEVRRVPSPSELSPSSAHMHPGMNIPGNRKSYGPNLDFTESNIDFKNSPNETAQVDSDDDSDDGLFAVPIASRTPVKKSSMRRDFSAESGALDSDSNGKRPSLTIRTSRSKKGLSVSFSSPQHSASTVNASRTPEVDDDSSRNSGKRPQRRTPGSAASNSEGWSAESSEDMSAKLLRRESFAREDVWASRPPAEALINHLDDFFPNLDLDQPVLEASSGNSPPVSPIAESNENLEQLAAAQAGMSIGETSTANTTRSSLSYNDGDTLGSDESTLKALESRGSMQSMAQRNIRRSGGLGRMKSIREVARGAHEANKRFTAPTHQGASSTILRRKSTKMFGANIVQIKPQRGSMLLPQIPQDTIPKRQATFRWFKGQLIGKGTYGRVYLGMNATTGEFLAVKQVEVSAKAAGNDKEKMREMVAALDQEIDTMQHLDHVNIVQYLGCERKEMSISIFLEYISGGSVGSCLRKHGKFEEGVVSSLTRQTLSGLAYLHREGILHRDLKADNILLDLDGTCKISDFGISKKTDDIYGNDASNSMQGSVFWMAPEVVRSQGKGYSAKVDIWSLGCVVLEMFAGRRPWSKEETVGAIYKLGSLNEAPPIPDDVGDTISPIAIAFMCDCFTINPLERPTADTLLSQHPFCELDPNYNFLDTDLYAKIRGAF</sequence>
<feature type="binding site" evidence="9">
    <location>
        <position position="1630"/>
    </location>
    <ligand>
        <name>ATP</name>
        <dbReference type="ChEBI" id="CHEBI:30616"/>
    </ligand>
</feature>
<accession>A0A2J6PJ63</accession>
<dbReference type="InterPro" id="IPR050538">
    <property type="entry name" value="MAP_kinase_kinase_kinase"/>
</dbReference>
<dbReference type="Gene3D" id="1.10.510.10">
    <property type="entry name" value="Transferase(Phosphotransferase) domain 1"/>
    <property type="match status" value="1"/>
</dbReference>
<feature type="compositionally biased region" description="Low complexity" evidence="11">
    <location>
        <begin position="744"/>
        <end position="754"/>
    </location>
</feature>
<keyword evidence="3" id="KW-0808">Transferase</keyword>
<feature type="compositionally biased region" description="Polar residues" evidence="11">
    <location>
        <begin position="1061"/>
        <end position="1081"/>
    </location>
</feature>
<feature type="compositionally biased region" description="Basic and acidic residues" evidence="11">
    <location>
        <begin position="1203"/>
        <end position="1215"/>
    </location>
</feature>
<dbReference type="FunFam" id="3.30.200.20:FF:000387">
    <property type="entry name" value="Serine/threonine-protein kinase STE11"/>
    <property type="match status" value="1"/>
</dbReference>
<feature type="compositionally biased region" description="Polar residues" evidence="11">
    <location>
        <begin position="1385"/>
        <end position="1396"/>
    </location>
</feature>
<evidence type="ECO:0000256" key="3">
    <source>
        <dbReference type="ARBA" id="ARBA00022679"/>
    </source>
</evidence>
<organism evidence="13 14">
    <name type="scientific">Hyaloscypha hepaticicola</name>
    <dbReference type="NCBI Taxonomy" id="2082293"/>
    <lineage>
        <taxon>Eukaryota</taxon>
        <taxon>Fungi</taxon>
        <taxon>Dikarya</taxon>
        <taxon>Ascomycota</taxon>
        <taxon>Pezizomycotina</taxon>
        <taxon>Leotiomycetes</taxon>
        <taxon>Helotiales</taxon>
        <taxon>Hyaloscyphaceae</taxon>
        <taxon>Hyaloscypha</taxon>
    </lineage>
</organism>
<evidence type="ECO:0000313" key="13">
    <source>
        <dbReference type="EMBL" id="PMD14067.1"/>
    </source>
</evidence>
<feature type="compositionally biased region" description="Basic and acidic residues" evidence="11">
    <location>
        <begin position="1025"/>
        <end position="1041"/>
    </location>
</feature>
<keyword evidence="14" id="KW-1185">Reference proteome</keyword>
<evidence type="ECO:0000256" key="5">
    <source>
        <dbReference type="ARBA" id="ARBA00022777"/>
    </source>
</evidence>
<dbReference type="PANTHER" id="PTHR48016:SF48">
    <property type="entry name" value="SERINE_THREONINE-PROTEIN KINASE BCK1_SLK1_SSP31"/>
    <property type="match status" value="1"/>
</dbReference>
<evidence type="ECO:0000256" key="4">
    <source>
        <dbReference type="ARBA" id="ARBA00022741"/>
    </source>
</evidence>
<dbReference type="Proteomes" id="UP000235672">
    <property type="component" value="Unassembled WGS sequence"/>
</dbReference>
<feature type="region of interest" description="Disordered" evidence="11">
    <location>
        <begin position="913"/>
        <end position="956"/>
    </location>
</feature>
<dbReference type="PANTHER" id="PTHR48016">
    <property type="entry name" value="MAP KINASE KINASE KINASE SSK2-RELATED-RELATED"/>
    <property type="match status" value="1"/>
</dbReference>
<evidence type="ECO:0000256" key="7">
    <source>
        <dbReference type="ARBA" id="ARBA00047919"/>
    </source>
</evidence>
<keyword evidence="6 9" id="KW-0067">ATP-binding</keyword>
<feature type="compositionally biased region" description="Low complexity" evidence="11">
    <location>
        <begin position="592"/>
        <end position="603"/>
    </location>
</feature>
<feature type="compositionally biased region" description="Low complexity" evidence="11">
    <location>
        <begin position="262"/>
        <end position="278"/>
    </location>
</feature>
<feature type="compositionally biased region" description="Low complexity" evidence="11">
    <location>
        <begin position="1"/>
        <end position="21"/>
    </location>
</feature>
<feature type="region of interest" description="Disordered" evidence="11">
    <location>
        <begin position="669"/>
        <end position="763"/>
    </location>
</feature>
<dbReference type="GO" id="GO:0005524">
    <property type="term" value="F:ATP binding"/>
    <property type="evidence" value="ECO:0007669"/>
    <property type="project" value="UniProtKB-UniRule"/>
</dbReference>
<evidence type="ECO:0000256" key="6">
    <source>
        <dbReference type="ARBA" id="ARBA00022840"/>
    </source>
</evidence>
<keyword evidence="10" id="KW-0175">Coiled coil</keyword>
<feature type="region of interest" description="Disordered" evidence="11">
    <location>
        <begin position="1479"/>
        <end position="1500"/>
    </location>
</feature>
<feature type="compositionally biased region" description="Low complexity" evidence="11">
    <location>
        <begin position="1135"/>
        <end position="1152"/>
    </location>
</feature>
<dbReference type="InterPro" id="IPR017441">
    <property type="entry name" value="Protein_kinase_ATP_BS"/>
</dbReference>
<comment type="catalytic activity">
    <reaction evidence="8">
        <text>L-seryl-[protein] + ATP = O-phospho-L-seryl-[protein] + ADP + H(+)</text>
        <dbReference type="Rhea" id="RHEA:17989"/>
        <dbReference type="Rhea" id="RHEA-COMP:9863"/>
        <dbReference type="Rhea" id="RHEA-COMP:11604"/>
        <dbReference type="ChEBI" id="CHEBI:15378"/>
        <dbReference type="ChEBI" id="CHEBI:29999"/>
        <dbReference type="ChEBI" id="CHEBI:30616"/>
        <dbReference type="ChEBI" id="CHEBI:83421"/>
        <dbReference type="ChEBI" id="CHEBI:456216"/>
        <dbReference type="EC" id="2.7.11.24"/>
    </reaction>
    <physiologicalReaction direction="left-to-right" evidence="8">
        <dbReference type="Rhea" id="RHEA:17990"/>
    </physiologicalReaction>
</comment>
<evidence type="ECO:0000256" key="11">
    <source>
        <dbReference type="SAM" id="MobiDB-lite"/>
    </source>
</evidence>
<dbReference type="STRING" id="1745343.A0A2J6PJ63"/>
<feature type="region of interest" description="Disordered" evidence="11">
    <location>
        <begin position="424"/>
        <end position="638"/>
    </location>
</feature>
<evidence type="ECO:0000256" key="8">
    <source>
        <dbReference type="ARBA" id="ARBA00048130"/>
    </source>
</evidence>
<dbReference type="PROSITE" id="PS50011">
    <property type="entry name" value="PROTEIN_KINASE_DOM"/>
    <property type="match status" value="1"/>
</dbReference>
<feature type="region of interest" description="Disordered" evidence="11">
    <location>
        <begin position="240"/>
        <end position="291"/>
    </location>
</feature>
<feature type="region of interest" description="Disordered" evidence="11">
    <location>
        <begin position="62"/>
        <end position="155"/>
    </location>
</feature>
<feature type="compositionally biased region" description="Polar residues" evidence="11">
    <location>
        <begin position="929"/>
        <end position="939"/>
    </location>
</feature>
<feature type="domain" description="Protein kinase" evidence="12">
    <location>
        <begin position="1601"/>
        <end position="1871"/>
    </location>
</feature>
<feature type="compositionally biased region" description="Low complexity" evidence="11">
    <location>
        <begin position="1168"/>
        <end position="1188"/>
    </location>
</feature>
<dbReference type="EC" id="2.7.11.24" evidence="2"/>
<feature type="region of interest" description="Disordered" evidence="11">
    <location>
        <begin position="1228"/>
        <end position="1398"/>
    </location>
</feature>
<feature type="compositionally biased region" description="Polar residues" evidence="11">
    <location>
        <begin position="1268"/>
        <end position="1285"/>
    </location>
</feature>
<evidence type="ECO:0000313" key="14">
    <source>
        <dbReference type="Proteomes" id="UP000235672"/>
    </source>
</evidence>
<dbReference type="GO" id="GO:0004709">
    <property type="term" value="F:MAP kinase kinase kinase activity"/>
    <property type="evidence" value="ECO:0007669"/>
    <property type="project" value="UniProtKB-ARBA"/>
</dbReference>
<comment type="catalytic activity">
    <reaction evidence="7">
        <text>L-threonyl-[protein] + ATP = O-phospho-L-threonyl-[protein] + ADP + H(+)</text>
        <dbReference type="Rhea" id="RHEA:46608"/>
        <dbReference type="Rhea" id="RHEA-COMP:11060"/>
        <dbReference type="Rhea" id="RHEA-COMP:11605"/>
        <dbReference type="ChEBI" id="CHEBI:15378"/>
        <dbReference type="ChEBI" id="CHEBI:30013"/>
        <dbReference type="ChEBI" id="CHEBI:30616"/>
        <dbReference type="ChEBI" id="CHEBI:61977"/>
        <dbReference type="ChEBI" id="CHEBI:456216"/>
        <dbReference type="EC" id="2.7.11.24"/>
    </reaction>
    <physiologicalReaction direction="left-to-right" evidence="7">
        <dbReference type="Rhea" id="RHEA:46609"/>
    </physiologicalReaction>
</comment>
<feature type="compositionally biased region" description="Polar residues" evidence="11">
    <location>
        <begin position="86"/>
        <end position="98"/>
    </location>
</feature>
<dbReference type="GO" id="GO:0004707">
    <property type="term" value="F:MAP kinase activity"/>
    <property type="evidence" value="ECO:0007669"/>
    <property type="project" value="UniProtKB-EC"/>
</dbReference>
<protein>
    <recommendedName>
        <fullName evidence="2">mitogen-activated protein kinase</fullName>
        <ecNumber evidence="2">2.7.11.24</ecNumber>
    </recommendedName>
</protein>
<dbReference type="SMART" id="SM00220">
    <property type="entry name" value="S_TKc"/>
    <property type="match status" value="1"/>
</dbReference>
<feature type="region of interest" description="Disordered" evidence="11">
    <location>
        <begin position="331"/>
        <end position="360"/>
    </location>
</feature>
<dbReference type="EMBL" id="KZ613525">
    <property type="protein sequence ID" value="PMD14067.1"/>
    <property type="molecule type" value="Genomic_DNA"/>
</dbReference>
<evidence type="ECO:0000256" key="1">
    <source>
        <dbReference type="ARBA" id="ARBA00006529"/>
    </source>
</evidence>
<dbReference type="OrthoDB" id="266718at2759"/>
<dbReference type="InterPro" id="IPR008271">
    <property type="entry name" value="Ser/Thr_kinase_AS"/>
</dbReference>
<evidence type="ECO:0000256" key="10">
    <source>
        <dbReference type="SAM" id="Coils"/>
    </source>
</evidence>